<reference evidence="3 5" key="3">
    <citation type="submission" date="2017-04" db="EMBL/GenBank/DDBJ databases">
        <title>Kefir bacterial isolates.</title>
        <authorList>
            <person name="Kim Y."/>
            <person name="Blasche S."/>
            <person name="Patil K.R."/>
        </authorList>
    </citation>
    <scope>NUCLEOTIDE SEQUENCE [LARGE SCALE GENOMIC DNA]</scope>
    <source>
        <strain evidence="3 5">OG2</strain>
    </source>
</reference>
<proteinExistence type="predicted"/>
<evidence type="ECO:0008006" key="6">
    <source>
        <dbReference type="Google" id="ProtNLM"/>
    </source>
</evidence>
<dbReference type="Pfam" id="PF10094">
    <property type="entry name" value="DUF2332"/>
    <property type="match status" value="2"/>
</dbReference>
<evidence type="ECO:0000256" key="1">
    <source>
        <dbReference type="SAM" id="MobiDB-lite"/>
    </source>
</evidence>
<evidence type="ECO:0000313" key="4">
    <source>
        <dbReference type="Proteomes" id="UP000076612"/>
    </source>
</evidence>
<dbReference type="InterPro" id="IPR011200">
    <property type="entry name" value="UCP012608"/>
</dbReference>
<evidence type="ECO:0000313" key="2">
    <source>
        <dbReference type="EMBL" id="KZE17620.1"/>
    </source>
</evidence>
<dbReference type="AlphaFoldDB" id="A0A165DQZ6"/>
<gene>
    <name evidence="2" type="ORF">AVW13_13445</name>
    <name evidence="3" type="ORF">B8X04_12995</name>
</gene>
<accession>A0A165DQZ6</accession>
<reference evidence="2" key="2">
    <citation type="submission" date="2016-01" db="EMBL/GenBank/DDBJ databases">
        <authorList>
            <person name="Hong K.W."/>
        </authorList>
    </citation>
    <scope>NUCLEOTIDE SEQUENCE</scope>
    <source>
        <strain evidence="2">M40</strain>
    </source>
</reference>
<organism evidence="3 5">
    <name type="scientific">Brevibacterium casei</name>
    <dbReference type="NCBI Taxonomy" id="33889"/>
    <lineage>
        <taxon>Bacteria</taxon>
        <taxon>Bacillati</taxon>
        <taxon>Actinomycetota</taxon>
        <taxon>Actinomycetes</taxon>
        <taxon>Micrococcales</taxon>
        <taxon>Brevibacteriaceae</taxon>
        <taxon>Brevibacterium</taxon>
    </lineage>
</organism>
<feature type="compositionally biased region" description="Gly residues" evidence="1">
    <location>
        <begin position="159"/>
        <end position="178"/>
    </location>
</feature>
<dbReference type="Proteomes" id="UP000216867">
    <property type="component" value="Unassembled WGS sequence"/>
</dbReference>
<dbReference type="RefSeq" id="WP_009376738.1">
    <property type="nucleotide sequence ID" value="NZ_DAMCVH010000039.1"/>
</dbReference>
<dbReference type="EMBL" id="NCWY01000012">
    <property type="protein sequence ID" value="PAK94699.1"/>
    <property type="molecule type" value="Genomic_DNA"/>
</dbReference>
<dbReference type="Proteomes" id="UP000076612">
    <property type="component" value="Unassembled WGS sequence"/>
</dbReference>
<comment type="caution">
    <text evidence="3">The sequence shown here is derived from an EMBL/GenBank/DDBJ whole genome shotgun (WGS) entry which is preliminary data.</text>
</comment>
<feature type="region of interest" description="Disordered" evidence="1">
    <location>
        <begin position="156"/>
        <end position="215"/>
    </location>
</feature>
<dbReference type="EMBL" id="LQQR01000026">
    <property type="protein sequence ID" value="KZE17620.1"/>
    <property type="molecule type" value="Genomic_DNA"/>
</dbReference>
<sequence>MRPMTDLDTETLREYYRNFAGVEAAGTSPIYVDWASGVAEDEAILRLLLDLPRPKRQANLLFGAARHLGAGEGDYAQLRTWLLEHWDETRSLMLARSTQTNEAGRCAVLLPALAQINGPISLIEVGASAGLCLYPDRYSYTYRTVAVPGENVSIADGESGAGGSGTGGSGAGESGAGESGAKESDPAEHGTGKHGTAHLDPADGPSTVHLDPVDGPSTVDLECTLTGTAPPTRLPGVVWRAGIDLNPLDVTDPEDRAWLRSLIWPEHTVRRDRLDAAAAIAAADPPRLVTGDLVAGVESLIAEAPADSQVVVFHSAVLAYVDPPHRAAFADLMRSRDDVVWVSNEGERVLPEIGDQLRDLGIERAGGRFVLAVDGIATALTGPHGPSYESLQSCEGLRTPLPQAP</sequence>
<reference evidence="4" key="1">
    <citation type="submission" date="2016-01" db="EMBL/GenBank/DDBJ databases">
        <title>Draft genome of Chromobacterium sp. F49.</title>
        <authorList>
            <person name="Hong K.W."/>
        </authorList>
    </citation>
    <scope>NUCLEOTIDE SEQUENCE [LARGE SCALE GENOMIC DNA]</scope>
    <source>
        <strain evidence="4">M40</strain>
    </source>
</reference>
<evidence type="ECO:0000313" key="3">
    <source>
        <dbReference type="EMBL" id="PAK94699.1"/>
    </source>
</evidence>
<name>A0A165DQZ6_9MICO</name>
<protein>
    <recommendedName>
        <fullName evidence="6">DUF2332 domain-containing protein</fullName>
    </recommendedName>
</protein>
<evidence type="ECO:0000313" key="5">
    <source>
        <dbReference type="Proteomes" id="UP000216867"/>
    </source>
</evidence>
<feature type="compositionally biased region" description="Basic and acidic residues" evidence="1">
    <location>
        <begin position="180"/>
        <end position="191"/>
    </location>
</feature>